<proteinExistence type="predicted"/>
<evidence type="ECO:0000313" key="2">
    <source>
        <dbReference type="Proteomes" id="UP001476798"/>
    </source>
</evidence>
<accession>A0ABV0MG95</accession>
<feature type="non-terminal residue" evidence="1">
    <location>
        <position position="1"/>
    </location>
</feature>
<dbReference type="EMBL" id="JAHRIO010000491">
    <property type="protein sequence ID" value="MEQ2158124.1"/>
    <property type="molecule type" value="Genomic_DNA"/>
</dbReference>
<gene>
    <name evidence="1" type="ORF">GOODEAATRI_008993</name>
</gene>
<sequence>GVDVAGLKYLSTALETMADPENPECESEGWLLEKGFKDTLADMLTKMKTLGQANQVEEGGDSPEAAT</sequence>
<evidence type="ECO:0000313" key="1">
    <source>
        <dbReference type="EMBL" id="MEQ2158124.1"/>
    </source>
</evidence>
<name>A0ABV0MG95_9TELE</name>
<comment type="caution">
    <text evidence="1">The sequence shown here is derived from an EMBL/GenBank/DDBJ whole genome shotgun (WGS) entry which is preliminary data.</text>
</comment>
<reference evidence="1 2" key="1">
    <citation type="submission" date="2021-06" db="EMBL/GenBank/DDBJ databases">
        <authorList>
            <person name="Palmer J.M."/>
        </authorList>
    </citation>
    <scope>NUCLEOTIDE SEQUENCE [LARGE SCALE GENOMIC DNA]</scope>
    <source>
        <strain evidence="1 2">GA_2019</strain>
        <tissue evidence="1">Muscle</tissue>
    </source>
</reference>
<organism evidence="1 2">
    <name type="scientific">Goodea atripinnis</name>
    <dbReference type="NCBI Taxonomy" id="208336"/>
    <lineage>
        <taxon>Eukaryota</taxon>
        <taxon>Metazoa</taxon>
        <taxon>Chordata</taxon>
        <taxon>Craniata</taxon>
        <taxon>Vertebrata</taxon>
        <taxon>Euteleostomi</taxon>
        <taxon>Actinopterygii</taxon>
        <taxon>Neopterygii</taxon>
        <taxon>Teleostei</taxon>
        <taxon>Neoteleostei</taxon>
        <taxon>Acanthomorphata</taxon>
        <taxon>Ovalentaria</taxon>
        <taxon>Atherinomorphae</taxon>
        <taxon>Cyprinodontiformes</taxon>
        <taxon>Goodeidae</taxon>
        <taxon>Goodea</taxon>
    </lineage>
</organism>
<dbReference type="Proteomes" id="UP001476798">
    <property type="component" value="Unassembled WGS sequence"/>
</dbReference>
<protein>
    <submittedName>
        <fullName evidence="1">Uncharacterized protein</fullName>
    </submittedName>
</protein>
<keyword evidence="2" id="KW-1185">Reference proteome</keyword>